<comment type="subunit">
    <text evidence="10">Monomer.</text>
</comment>
<keyword evidence="6 10" id="KW-0547">Nucleotide-binding</keyword>
<evidence type="ECO:0000256" key="12">
    <source>
        <dbReference type="RuleBase" id="RU003784"/>
    </source>
</evidence>
<comment type="similarity">
    <text evidence="3 10 13">Belongs to the IPP transferase family.</text>
</comment>
<keyword evidence="8 10" id="KW-0460">Magnesium</keyword>
<evidence type="ECO:0000313" key="14">
    <source>
        <dbReference type="EMBL" id="QDV35209.1"/>
    </source>
</evidence>
<dbReference type="EMBL" id="CP036426">
    <property type="protein sequence ID" value="QDV35209.1"/>
    <property type="molecule type" value="Genomic_DNA"/>
</dbReference>
<feature type="binding site" evidence="10">
    <location>
        <begin position="15"/>
        <end position="20"/>
    </location>
    <ligand>
        <name>substrate</name>
    </ligand>
</feature>
<evidence type="ECO:0000256" key="1">
    <source>
        <dbReference type="ARBA" id="ARBA00001946"/>
    </source>
</evidence>
<keyword evidence="4 10" id="KW-0808">Transferase</keyword>
<dbReference type="GO" id="GO:0052381">
    <property type="term" value="F:tRNA dimethylallyltransferase activity"/>
    <property type="evidence" value="ECO:0007669"/>
    <property type="project" value="UniProtKB-UniRule"/>
</dbReference>
<comment type="cofactor">
    <cofactor evidence="1 10">
        <name>Mg(2+)</name>
        <dbReference type="ChEBI" id="CHEBI:18420"/>
    </cofactor>
</comment>
<evidence type="ECO:0000256" key="5">
    <source>
        <dbReference type="ARBA" id="ARBA00022694"/>
    </source>
</evidence>
<dbReference type="InterPro" id="IPR027417">
    <property type="entry name" value="P-loop_NTPase"/>
</dbReference>
<comment type="function">
    <text evidence="2 10 12">Catalyzes the transfer of a dimethylallyl group onto the adenine at position 37 in tRNAs that read codons beginning with uridine, leading to the formation of N6-(dimethylallyl)adenosine (i(6)A).</text>
</comment>
<evidence type="ECO:0000256" key="6">
    <source>
        <dbReference type="ARBA" id="ARBA00022741"/>
    </source>
</evidence>
<dbReference type="Proteomes" id="UP000317835">
    <property type="component" value="Chromosome"/>
</dbReference>
<dbReference type="InterPro" id="IPR039657">
    <property type="entry name" value="Dimethylallyltransferase"/>
</dbReference>
<comment type="catalytic activity">
    <reaction evidence="9 10 11">
        <text>adenosine(37) in tRNA + dimethylallyl diphosphate = N(6)-dimethylallyladenosine(37) in tRNA + diphosphate</text>
        <dbReference type="Rhea" id="RHEA:26482"/>
        <dbReference type="Rhea" id="RHEA-COMP:10162"/>
        <dbReference type="Rhea" id="RHEA-COMP:10375"/>
        <dbReference type="ChEBI" id="CHEBI:33019"/>
        <dbReference type="ChEBI" id="CHEBI:57623"/>
        <dbReference type="ChEBI" id="CHEBI:74411"/>
        <dbReference type="ChEBI" id="CHEBI:74415"/>
        <dbReference type="EC" id="2.5.1.75"/>
    </reaction>
</comment>
<dbReference type="InterPro" id="IPR018022">
    <property type="entry name" value="IPT"/>
</dbReference>
<evidence type="ECO:0000256" key="2">
    <source>
        <dbReference type="ARBA" id="ARBA00003213"/>
    </source>
</evidence>
<dbReference type="HAMAP" id="MF_00185">
    <property type="entry name" value="IPP_trans"/>
    <property type="match status" value="1"/>
</dbReference>
<gene>
    <name evidence="10 14" type="primary">miaA</name>
    <name evidence="14" type="ORF">ElP_31120</name>
</gene>
<feature type="region of interest" description="Interaction with substrate tRNA" evidence="10">
    <location>
        <begin position="38"/>
        <end position="41"/>
    </location>
</feature>
<protein>
    <recommendedName>
        <fullName evidence="10">tRNA dimethylallyltransferase</fullName>
        <ecNumber evidence="10">2.5.1.75</ecNumber>
    </recommendedName>
    <alternativeName>
        <fullName evidence="10">Dimethylallyl diphosphate:tRNA dimethylallyltransferase</fullName>
        <shortName evidence="10">DMAPP:tRNA dimethylallyltransferase</shortName>
        <shortName evidence="10">DMATase</shortName>
    </alternativeName>
    <alternativeName>
        <fullName evidence="10">Isopentenyl-diphosphate:tRNA isopentenyltransferase</fullName>
        <shortName evidence="10">IPP transferase</shortName>
        <shortName evidence="10">IPPT</shortName>
        <shortName evidence="10">IPTase</shortName>
    </alternativeName>
</protein>
<proteinExistence type="inferred from homology"/>
<dbReference type="FunFam" id="1.10.20.140:FF:000001">
    <property type="entry name" value="tRNA dimethylallyltransferase"/>
    <property type="match status" value="1"/>
</dbReference>
<evidence type="ECO:0000256" key="10">
    <source>
        <dbReference type="HAMAP-Rule" id="MF_00185"/>
    </source>
</evidence>
<name>A0A518H2Z0_9BACT</name>
<reference evidence="14 15" key="1">
    <citation type="submission" date="2019-02" db="EMBL/GenBank/DDBJ databases">
        <title>Deep-cultivation of Planctomycetes and their phenomic and genomic characterization uncovers novel biology.</title>
        <authorList>
            <person name="Wiegand S."/>
            <person name="Jogler M."/>
            <person name="Boedeker C."/>
            <person name="Pinto D."/>
            <person name="Vollmers J."/>
            <person name="Rivas-Marin E."/>
            <person name="Kohn T."/>
            <person name="Peeters S.H."/>
            <person name="Heuer A."/>
            <person name="Rast P."/>
            <person name="Oberbeckmann S."/>
            <person name="Bunk B."/>
            <person name="Jeske O."/>
            <person name="Meyerdierks A."/>
            <person name="Storesund J.E."/>
            <person name="Kallscheuer N."/>
            <person name="Luecker S."/>
            <person name="Lage O.M."/>
            <person name="Pohl T."/>
            <person name="Merkel B.J."/>
            <person name="Hornburger P."/>
            <person name="Mueller R.-W."/>
            <person name="Bruemmer F."/>
            <person name="Labrenz M."/>
            <person name="Spormann A.M."/>
            <person name="Op den Camp H."/>
            <person name="Overmann J."/>
            <person name="Amann R."/>
            <person name="Jetten M.S.M."/>
            <person name="Mascher T."/>
            <person name="Medema M.H."/>
            <person name="Devos D.P."/>
            <person name="Kaster A.-K."/>
            <person name="Ovreas L."/>
            <person name="Rohde M."/>
            <person name="Galperin M.Y."/>
            <person name="Jogler C."/>
        </authorList>
    </citation>
    <scope>NUCLEOTIDE SEQUENCE [LARGE SCALE GENOMIC DNA]</scope>
    <source>
        <strain evidence="14 15">ElP</strain>
    </source>
</reference>
<dbReference type="Gene3D" id="3.40.50.300">
    <property type="entry name" value="P-loop containing nucleotide triphosphate hydrolases"/>
    <property type="match status" value="1"/>
</dbReference>
<accession>A0A518H2Z0</accession>
<dbReference type="PANTHER" id="PTHR11088">
    <property type="entry name" value="TRNA DIMETHYLALLYLTRANSFERASE"/>
    <property type="match status" value="1"/>
</dbReference>
<dbReference type="GO" id="GO:0005524">
    <property type="term" value="F:ATP binding"/>
    <property type="evidence" value="ECO:0007669"/>
    <property type="project" value="UniProtKB-UniRule"/>
</dbReference>
<evidence type="ECO:0000313" key="15">
    <source>
        <dbReference type="Proteomes" id="UP000317835"/>
    </source>
</evidence>
<dbReference type="KEGG" id="tpla:ElP_31120"/>
<evidence type="ECO:0000256" key="11">
    <source>
        <dbReference type="RuleBase" id="RU003783"/>
    </source>
</evidence>
<evidence type="ECO:0000256" key="7">
    <source>
        <dbReference type="ARBA" id="ARBA00022840"/>
    </source>
</evidence>
<keyword evidence="7 10" id="KW-0067">ATP-binding</keyword>
<keyword evidence="15" id="KW-1185">Reference proteome</keyword>
<sequence length="317" mass="34714">MTGPLHRARYLTGPTASGKTAVGVALAERWGAEVIALDSMTLYRGMEVGTAKPTEAERRGVPHHLIDVLDPWESASVAWYRDRASAAVLDVEARGRIPLFVGGTPMYLKALLRGLFEGPPADPALRAELEFEADRLGDAALHDRLAGLDPPAASRLHPNDRRRVIRALEVVLATGLPLSDQQREHDRPAPPEVPVIALDRPRGELRGRIDRRVGLMFAEGLVDEVRRLVEAPRPLHPVPSQGVGYGEVVDLLAGRVATEAEAIARIQARTRQFAKRQMTWFRGLDEVELLPVPDDEPPEATAARVADRMEAIRAGRG</sequence>
<comment type="caution">
    <text evidence="10">Lacks conserved residue(s) required for the propagation of feature annotation.</text>
</comment>
<evidence type="ECO:0000256" key="9">
    <source>
        <dbReference type="ARBA" id="ARBA00049563"/>
    </source>
</evidence>
<organism evidence="14 15">
    <name type="scientific">Tautonia plasticadhaerens</name>
    <dbReference type="NCBI Taxonomy" id="2527974"/>
    <lineage>
        <taxon>Bacteria</taxon>
        <taxon>Pseudomonadati</taxon>
        <taxon>Planctomycetota</taxon>
        <taxon>Planctomycetia</taxon>
        <taxon>Isosphaerales</taxon>
        <taxon>Isosphaeraceae</taxon>
        <taxon>Tautonia</taxon>
    </lineage>
</organism>
<dbReference type="EC" id="2.5.1.75" evidence="10"/>
<evidence type="ECO:0000256" key="3">
    <source>
        <dbReference type="ARBA" id="ARBA00005842"/>
    </source>
</evidence>
<dbReference type="GO" id="GO:0006400">
    <property type="term" value="P:tRNA modification"/>
    <property type="evidence" value="ECO:0007669"/>
    <property type="project" value="TreeGrafter"/>
</dbReference>
<dbReference type="Gene3D" id="1.10.20.140">
    <property type="match status" value="1"/>
</dbReference>
<dbReference type="PANTHER" id="PTHR11088:SF60">
    <property type="entry name" value="TRNA DIMETHYLALLYLTRANSFERASE"/>
    <property type="match status" value="1"/>
</dbReference>
<evidence type="ECO:0000256" key="4">
    <source>
        <dbReference type="ARBA" id="ARBA00022679"/>
    </source>
</evidence>
<dbReference type="OrthoDB" id="9776390at2"/>
<keyword evidence="5 10" id="KW-0819">tRNA processing</keyword>
<evidence type="ECO:0000256" key="13">
    <source>
        <dbReference type="RuleBase" id="RU003785"/>
    </source>
</evidence>
<dbReference type="RefSeq" id="WP_145270649.1">
    <property type="nucleotide sequence ID" value="NZ_CP036426.1"/>
</dbReference>
<feature type="binding site" evidence="10">
    <location>
        <begin position="13"/>
        <end position="20"/>
    </location>
    <ligand>
        <name>ATP</name>
        <dbReference type="ChEBI" id="CHEBI:30616"/>
    </ligand>
</feature>
<dbReference type="AlphaFoldDB" id="A0A518H2Z0"/>
<feature type="site" description="Interaction with substrate tRNA" evidence="10">
    <location>
        <position position="126"/>
    </location>
</feature>
<feature type="site" description="Interaction with substrate tRNA" evidence="10">
    <location>
        <position position="104"/>
    </location>
</feature>
<dbReference type="NCBIfam" id="TIGR00174">
    <property type="entry name" value="miaA"/>
    <property type="match status" value="1"/>
</dbReference>
<dbReference type="SUPFAM" id="SSF52540">
    <property type="entry name" value="P-loop containing nucleoside triphosphate hydrolases"/>
    <property type="match status" value="2"/>
</dbReference>
<dbReference type="Pfam" id="PF01715">
    <property type="entry name" value="IPPT"/>
    <property type="match status" value="1"/>
</dbReference>
<evidence type="ECO:0000256" key="8">
    <source>
        <dbReference type="ARBA" id="ARBA00022842"/>
    </source>
</evidence>